<gene>
    <name evidence="2" type="ORF">JOC77_003425</name>
</gene>
<dbReference type="Proteomes" id="UP000823486">
    <property type="component" value="Unassembled WGS sequence"/>
</dbReference>
<dbReference type="PANTHER" id="PTHR40072:SF1">
    <property type="entry name" value="MOLYBDOPTERIN-GUANINE DINUCLEOTIDE BIOSYNTHESIS ADAPTER PROTEIN"/>
    <property type="match status" value="1"/>
</dbReference>
<keyword evidence="3" id="KW-1185">Reference proteome</keyword>
<reference evidence="2 3" key="1">
    <citation type="submission" date="2021-01" db="EMBL/GenBank/DDBJ databases">
        <title>Genomic Encyclopedia of Type Strains, Phase IV (KMG-IV): sequencing the most valuable type-strain genomes for metagenomic binning, comparative biology and taxonomic classification.</title>
        <authorList>
            <person name="Goeker M."/>
        </authorList>
    </citation>
    <scope>NUCLEOTIDE SEQUENCE [LARGE SCALE GENOMIC DNA]</scope>
    <source>
        <strain evidence="2 3">DSM 105482</strain>
    </source>
</reference>
<sequence>MGKPMTGIFQICGYQNSGKTTLLSSIITALKERNVKAAVLKHHGHGGSLTVRENQKDSEQYIQAGAVASLAEGQGHIQLLANIAEFDLDQQIRFISFFKPDIILIEGYKYENFPKIVLLKNREDLTLLNDLTNIKAAVYWEEAEGEEKSEKNNIKHLSLFDPSLPIQLCEMIMKENLDL</sequence>
<dbReference type="NCBIfam" id="TIGR00176">
    <property type="entry name" value="mobB"/>
    <property type="match status" value="1"/>
</dbReference>
<dbReference type="RefSeq" id="WP_204545377.1">
    <property type="nucleotide sequence ID" value="NZ_JAFBFI010000017.1"/>
</dbReference>
<dbReference type="SUPFAM" id="SSF52540">
    <property type="entry name" value="P-loop containing nucleoside triphosphate hydrolases"/>
    <property type="match status" value="1"/>
</dbReference>
<comment type="caution">
    <text evidence="2">The sequence shown here is derived from an EMBL/GenBank/DDBJ whole genome shotgun (WGS) entry which is preliminary data.</text>
</comment>
<dbReference type="InterPro" id="IPR004435">
    <property type="entry name" value="MobB_dom"/>
</dbReference>
<evidence type="ECO:0000259" key="1">
    <source>
        <dbReference type="Pfam" id="PF03205"/>
    </source>
</evidence>
<evidence type="ECO:0000313" key="3">
    <source>
        <dbReference type="Proteomes" id="UP000823486"/>
    </source>
</evidence>
<dbReference type="Pfam" id="PF03205">
    <property type="entry name" value="MobB"/>
    <property type="match status" value="1"/>
</dbReference>
<feature type="domain" description="Molybdopterin-guanine dinucleotide biosynthesis protein B (MobB)" evidence="1">
    <location>
        <begin position="8"/>
        <end position="137"/>
    </location>
</feature>
<dbReference type="InterPro" id="IPR027417">
    <property type="entry name" value="P-loop_NTPase"/>
</dbReference>
<dbReference type="EMBL" id="JAFBFI010000017">
    <property type="protein sequence ID" value="MBM7693981.1"/>
    <property type="molecule type" value="Genomic_DNA"/>
</dbReference>
<name>A0ABS2QLC7_9BACI</name>
<dbReference type="Gene3D" id="3.40.50.300">
    <property type="entry name" value="P-loop containing nucleotide triphosphate hydrolases"/>
    <property type="match status" value="1"/>
</dbReference>
<accession>A0ABS2QLC7</accession>
<dbReference type="InterPro" id="IPR052539">
    <property type="entry name" value="MGD_biosynthesis_adapter"/>
</dbReference>
<organism evidence="2 3">
    <name type="scientific">Peribacillus deserti</name>
    <dbReference type="NCBI Taxonomy" id="673318"/>
    <lineage>
        <taxon>Bacteria</taxon>
        <taxon>Bacillati</taxon>
        <taxon>Bacillota</taxon>
        <taxon>Bacilli</taxon>
        <taxon>Bacillales</taxon>
        <taxon>Bacillaceae</taxon>
        <taxon>Peribacillus</taxon>
    </lineage>
</organism>
<evidence type="ECO:0000313" key="2">
    <source>
        <dbReference type="EMBL" id="MBM7693981.1"/>
    </source>
</evidence>
<proteinExistence type="predicted"/>
<protein>
    <submittedName>
        <fullName evidence="2">Molybdopterin-guanine dinucleotide biosynthesis protein B</fullName>
    </submittedName>
</protein>
<dbReference type="PANTHER" id="PTHR40072">
    <property type="entry name" value="MOLYBDOPTERIN-GUANINE DINUCLEOTIDE BIOSYNTHESIS ADAPTER PROTEIN-RELATED"/>
    <property type="match status" value="1"/>
</dbReference>